<organism evidence="2 3">
    <name type="scientific">Pandoraea bronchicola</name>
    <dbReference type="NCBI Taxonomy" id="2508287"/>
    <lineage>
        <taxon>Bacteria</taxon>
        <taxon>Pseudomonadati</taxon>
        <taxon>Pseudomonadota</taxon>
        <taxon>Betaproteobacteria</taxon>
        <taxon>Burkholderiales</taxon>
        <taxon>Burkholderiaceae</taxon>
        <taxon>Pandoraea</taxon>
    </lineage>
</organism>
<dbReference type="Proteomes" id="UP000382040">
    <property type="component" value="Unassembled WGS sequence"/>
</dbReference>
<accession>A0A5E5BZ56</accession>
<sequence>MGQKFAGFDSNGAIVAFFDSEDSPAPEGTDNLIEISDDEWRACLVTPGYTVLDGELRAPSPAALLAQAQATKMSALHLDYLTASQIDVTYKSASGVATRYQADSESQARLLVATTGYGLSGATPTGFYWVARDNTQVPFTLDDLKGLYGVMLVQGNTEFNKLQTLKAKVRTAETVESVGAITWG</sequence>
<dbReference type="EMBL" id="CABPST010000015">
    <property type="protein sequence ID" value="VVE90392.1"/>
    <property type="molecule type" value="Genomic_DNA"/>
</dbReference>
<keyword evidence="3" id="KW-1185">Reference proteome</keyword>
<evidence type="ECO:0000313" key="3">
    <source>
        <dbReference type="Proteomes" id="UP000382040"/>
    </source>
</evidence>
<evidence type="ECO:0000259" key="1">
    <source>
        <dbReference type="Pfam" id="PF14301"/>
    </source>
</evidence>
<protein>
    <recommendedName>
        <fullName evidence="1">DUF4376 domain-containing protein</fullName>
    </recommendedName>
</protein>
<dbReference type="AlphaFoldDB" id="A0A5E5BZ56"/>
<feature type="domain" description="DUF4376" evidence="1">
    <location>
        <begin position="93"/>
        <end position="178"/>
    </location>
</feature>
<proteinExistence type="predicted"/>
<dbReference type="InterPro" id="IPR025484">
    <property type="entry name" value="DUF4376"/>
</dbReference>
<gene>
    <name evidence="2" type="ORF">PBR20603_04376</name>
</gene>
<evidence type="ECO:0000313" key="2">
    <source>
        <dbReference type="EMBL" id="VVE90392.1"/>
    </source>
</evidence>
<reference evidence="2 3" key="1">
    <citation type="submission" date="2019-08" db="EMBL/GenBank/DDBJ databases">
        <authorList>
            <person name="Peeters C."/>
        </authorList>
    </citation>
    <scope>NUCLEOTIDE SEQUENCE [LARGE SCALE GENOMIC DNA]</scope>
    <source>
        <strain evidence="2 3">LMG 20603</strain>
    </source>
</reference>
<dbReference type="Pfam" id="PF14301">
    <property type="entry name" value="DUF4376"/>
    <property type="match status" value="1"/>
</dbReference>
<name>A0A5E5BZ56_9BURK</name>